<comment type="subcellular location">
    <subcellularLocation>
        <location evidence="1 9">Cell membrane</location>
        <topology evidence="1 9">Single-pass membrane protein</topology>
    </subcellularLocation>
</comment>
<keyword evidence="6 9" id="KW-1133">Transmembrane helix</keyword>
<dbReference type="NCBIfam" id="TIGR01411">
    <property type="entry name" value="tatAE"/>
    <property type="match status" value="1"/>
</dbReference>
<comment type="function">
    <text evidence="9">Part of the twin-arginine translocation (Tat) system that transports large folded proteins containing a characteristic twin-arginine motif in their signal peptide across membranes. TatA could form the protein-conducting channel of the Tat system.</text>
</comment>
<gene>
    <name evidence="9 10" type="primary">tatA</name>
    <name evidence="10" type="ORF">BR63_10930</name>
</gene>
<evidence type="ECO:0000256" key="9">
    <source>
        <dbReference type="HAMAP-Rule" id="MF_00236"/>
    </source>
</evidence>
<name>A0A7G6E3X1_THEFR</name>
<proteinExistence type="inferred from homology"/>
<evidence type="ECO:0000313" key="10">
    <source>
        <dbReference type="EMBL" id="QNB46775.1"/>
    </source>
</evidence>
<evidence type="ECO:0000256" key="2">
    <source>
        <dbReference type="ARBA" id="ARBA00022448"/>
    </source>
</evidence>
<keyword evidence="5 9" id="KW-0653">Protein transport</keyword>
<dbReference type="Proteomes" id="UP000515847">
    <property type="component" value="Chromosome"/>
</dbReference>
<dbReference type="OrthoDB" id="9800908at2"/>
<keyword evidence="4 9" id="KW-0812">Transmembrane</keyword>
<dbReference type="GO" id="GO:0033281">
    <property type="term" value="C:TAT protein transport complex"/>
    <property type="evidence" value="ECO:0007669"/>
    <property type="project" value="UniProtKB-UniRule"/>
</dbReference>
<dbReference type="InterPro" id="IPR006312">
    <property type="entry name" value="TatA/E"/>
</dbReference>
<dbReference type="Gene3D" id="1.20.5.3310">
    <property type="match status" value="1"/>
</dbReference>
<organism evidence="10 11">
    <name type="scientific">Thermanaerosceptrum fracticalcis</name>
    <dbReference type="NCBI Taxonomy" id="1712410"/>
    <lineage>
        <taxon>Bacteria</taxon>
        <taxon>Bacillati</taxon>
        <taxon>Bacillota</taxon>
        <taxon>Clostridia</taxon>
        <taxon>Eubacteriales</taxon>
        <taxon>Peptococcaceae</taxon>
        <taxon>Thermanaerosceptrum</taxon>
    </lineage>
</organism>
<dbReference type="HAMAP" id="MF_00236">
    <property type="entry name" value="TatA_E"/>
    <property type="match status" value="1"/>
</dbReference>
<dbReference type="Pfam" id="PF02416">
    <property type="entry name" value="TatA_B_E"/>
    <property type="match status" value="1"/>
</dbReference>
<keyword evidence="11" id="KW-1185">Reference proteome</keyword>
<feature type="transmembrane region" description="Helical" evidence="9">
    <location>
        <begin position="6"/>
        <end position="25"/>
    </location>
</feature>
<dbReference type="AlphaFoldDB" id="A0A7G6E3X1"/>
<sequence length="65" mass="6907">MPSLGLPELVLILVIALIVFGPGKLPDVGRAVGKAVREFRVAKDSVLSEANDEPKKEVNPQEAGK</sequence>
<evidence type="ECO:0000313" key="11">
    <source>
        <dbReference type="Proteomes" id="UP000515847"/>
    </source>
</evidence>
<reference evidence="10 11" key="1">
    <citation type="journal article" date="2019" name="Front. Microbiol.">
        <title>Thermoanaerosceptrum fracticalcis gen. nov. sp. nov., a Novel Fumarate-Fermenting Microorganism From a Deep Fractured Carbonate Aquifer of the US Great Basin.</title>
        <authorList>
            <person name="Hamilton-Brehm S.D."/>
            <person name="Stewart L.E."/>
            <person name="Zavarin M."/>
            <person name="Caldwell M."/>
            <person name="Lawson P.A."/>
            <person name="Onstott T.C."/>
            <person name="Grzymski J."/>
            <person name="Neveux I."/>
            <person name="Lollar B.S."/>
            <person name="Russell C.E."/>
            <person name="Moser D.P."/>
        </authorList>
    </citation>
    <scope>NUCLEOTIDE SEQUENCE [LARGE SCALE GENOMIC DNA]</scope>
    <source>
        <strain evidence="10 11">DRI-13</strain>
    </source>
</reference>
<keyword evidence="2 9" id="KW-0813">Transport</keyword>
<keyword evidence="7 9" id="KW-0811">Translocation</keyword>
<accession>A0A7G6E3X1</accession>
<dbReference type="KEGG" id="tfr:BR63_10930"/>
<evidence type="ECO:0000256" key="4">
    <source>
        <dbReference type="ARBA" id="ARBA00022692"/>
    </source>
</evidence>
<dbReference type="EMBL" id="CP045798">
    <property type="protein sequence ID" value="QNB46775.1"/>
    <property type="molecule type" value="Genomic_DNA"/>
</dbReference>
<dbReference type="GO" id="GO:0008320">
    <property type="term" value="F:protein transmembrane transporter activity"/>
    <property type="evidence" value="ECO:0007669"/>
    <property type="project" value="UniProtKB-UniRule"/>
</dbReference>
<protein>
    <recommendedName>
        <fullName evidence="9">Sec-independent protein translocase protein TatA</fullName>
    </recommendedName>
</protein>
<evidence type="ECO:0000256" key="3">
    <source>
        <dbReference type="ARBA" id="ARBA00022475"/>
    </source>
</evidence>
<dbReference type="NCBIfam" id="NF011430">
    <property type="entry name" value="PRK14861.1"/>
    <property type="match status" value="1"/>
</dbReference>
<comment type="similarity">
    <text evidence="9">Belongs to the TatA/E family.</text>
</comment>
<keyword evidence="8 9" id="KW-0472">Membrane</keyword>
<dbReference type="PANTHER" id="PTHR42982:SF1">
    <property type="entry name" value="SEC-INDEPENDENT PROTEIN TRANSLOCASE PROTEIN TATA"/>
    <property type="match status" value="1"/>
</dbReference>
<comment type="subunit">
    <text evidence="9">Forms a complex with TatC.</text>
</comment>
<evidence type="ECO:0000256" key="8">
    <source>
        <dbReference type="ARBA" id="ARBA00023136"/>
    </source>
</evidence>
<evidence type="ECO:0000256" key="1">
    <source>
        <dbReference type="ARBA" id="ARBA00004162"/>
    </source>
</evidence>
<dbReference type="RefSeq" id="WP_034420149.1">
    <property type="nucleotide sequence ID" value="NZ_CP045798.1"/>
</dbReference>
<dbReference type="PRINTS" id="PR01506">
    <property type="entry name" value="TATBPROTEIN"/>
</dbReference>
<keyword evidence="3 9" id="KW-1003">Cell membrane</keyword>
<dbReference type="GO" id="GO:0043953">
    <property type="term" value="P:protein transport by the Tat complex"/>
    <property type="evidence" value="ECO:0007669"/>
    <property type="project" value="UniProtKB-UniRule"/>
</dbReference>
<evidence type="ECO:0000256" key="7">
    <source>
        <dbReference type="ARBA" id="ARBA00023010"/>
    </source>
</evidence>
<evidence type="ECO:0000256" key="5">
    <source>
        <dbReference type="ARBA" id="ARBA00022927"/>
    </source>
</evidence>
<dbReference type="InterPro" id="IPR003369">
    <property type="entry name" value="TatA/B/E"/>
</dbReference>
<evidence type="ECO:0000256" key="6">
    <source>
        <dbReference type="ARBA" id="ARBA00022989"/>
    </source>
</evidence>
<dbReference type="PANTHER" id="PTHR42982">
    <property type="entry name" value="SEC-INDEPENDENT PROTEIN TRANSLOCASE PROTEIN TATA"/>
    <property type="match status" value="1"/>
</dbReference>